<dbReference type="InterPro" id="IPR008538">
    <property type="entry name" value="Uma2"/>
</dbReference>
<dbReference type="AlphaFoldDB" id="A0A7G1L055"/>
<organism evidence="2 3">
    <name type="scientific">Nocardia wallacei</name>
    <dbReference type="NCBI Taxonomy" id="480035"/>
    <lineage>
        <taxon>Bacteria</taxon>
        <taxon>Bacillati</taxon>
        <taxon>Actinomycetota</taxon>
        <taxon>Actinomycetes</taxon>
        <taxon>Mycobacteriales</taxon>
        <taxon>Nocardiaceae</taxon>
        <taxon>Nocardia</taxon>
    </lineage>
</organism>
<dbReference type="EMBL" id="AP023396">
    <property type="protein sequence ID" value="BCK58724.1"/>
    <property type="molecule type" value="Genomic_DNA"/>
</dbReference>
<dbReference type="PANTHER" id="PTHR35400">
    <property type="entry name" value="SLR1083 PROTEIN"/>
    <property type="match status" value="1"/>
</dbReference>
<proteinExistence type="predicted"/>
<reference evidence="2 3" key="1">
    <citation type="submission" date="2020-08" db="EMBL/GenBank/DDBJ databases">
        <title>Genome Sequencing of Nocardia wallacei strain FMUON74 and assembly.</title>
        <authorList>
            <person name="Toyokawa M."/>
            <person name="Uesaka K."/>
        </authorList>
    </citation>
    <scope>NUCLEOTIDE SEQUENCE [LARGE SCALE GENOMIC DNA]</scope>
    <source>
        <strain evidence="2 3">FMUON74</strain>
    </source>
</reference>
<gene>
    <name evidence="2" type="ORF">NWFMUON74_64960</name>
</gene>
<protein>
    <recommendedName>
        <fullName evidence="1">Putative restriction endonuclease domain-containing protein</fullName>
    </recommendedName>
</protein>
<dbReference type="SUPFAM" id="SSF52980">
    <property type="entry name" value="Restriction endonuclease-like"/>
    <property type="match status" value="1"/>
</dbReference>
<feature type="domain" description="Putative restriction endonuclease" evidence="1">
    <location>
        <begin position="20"/>
        <end position="182"/>
    </location>
</feature>
<dbReference type="KEGG" id="nwl:NWFMUON74_64960"/>
<dbReference type="Pfam" id="PF05685">
    <property type="entry name" value="Uma2"/>
    <property type="match status" value="1"/>
</dbReference>
<dbReference type="CDD" id="cd06260">
    <property type="entry name" value="DUF820-like"/>
    <property type="match status" value="1"/>
</dbReference>
<keyword evidence="3" id="KW-1185">Reference proteome</keyword>
<dbReference type="PANTHER" id="PTHR35400:SF3">
    <property type="entry name" value="SLL1072 PROTEIN"/>
    <property type="match status" value="1"/>
</dbReference>
<sequence length="187" mass="21011">MRMVALPTPPPDGFTAEDLPRLIEVVDGSFELLDGEVVMMAPATHWHDEVIDILKFALRAVAPRAFVIASEKGVNLGSSVPEPDVLAVSRDAVQADSLLFDARDIHLVVEVVSPRTRTKDRKLRPMQYAEAGIKHLWRVENEDDEMVVYTFELLPEGGCYVPSGVLRKRVRLDRPFPIDIELPEVTW</sequence>
<evidence type="ECO:0000259" key="1">
    <source>
        <dbReference type="Pfam" id="PF05685"/>
    </source>
</evidence>
<accession>A0A7G1L055</accession>
<name>A0A7G1L055_9NOCA</name>
<evidence type="ECO:0000313" key="2">
    <source>
        <dbReference type="EMBL" id="BCK58724.1"/>
    </source>
</evidence>
<dbReference type="InterPro" id="IPR011335">
    <property type="entry name" value="Restrct_endonuc-II-like"/>
</dbReference>
<dbReference type="InterPro" id="IPR012296">
    <property type="entry name" value="Nuclease_put_TT1808"/>
</dbReference>
<dbReference type="Gene3D" id="3.90.1570.10">
    <property type="entry name" value="tt1808, chain A"/>
    <property type="match status" value="1"/>
</dbReference>
<evidence type="ECO:0000313" key="3">
    <source>
        <dbReference type="Proteomes" id="UP000516173"/>
    </source>
</evidence>
<dbReference type="Proteomes" id="UP000516173">
    <property type="component" value="Chromosome"/>
</dbReference>